<keyword evidence="2 6" id="KW-0472">Membrane</keyword>
<comment type="caution">
    <text evidence="8">The sequence shown here is derived from an EMBL/GenBank/DDBJ whole genome shotgun (WGS) entry which is preliminary data.</text>
</comment>
<keyword evidence="9" id="KW-1185">Reference proteome</keyword>
<dbReference type="AlphaFoldDB" id="A0A432X922"/>
<evidence type="ECO:0000256" key="2">
    <source>
        <dbReference type="ARBA" id="ARBA00023136"/>
    </source>
</evidence>
<reference evidence="8 9" key="1">
    <citation type="journal article" date="2011" name="Front. Microbiol.">
        <title>Genomic signatures of strain selection and enhancement in Bacillus atrophaeus var. globigii, a historical biowarfare simulant.</title>
        <authorList>
            <person name="Gibbons H.S."/>
            <person name="Broomall S.M."/>
            <person name="McNew L.A."/>
            <person name="Daligault H."/>
            <person name="Chapman C."/>
            <person name="Bruce D."/>
            <person name="Karavis M."/>
            <person name="Krepps M."/>
            <person name="McGregor P.A."/>
            <person name="Hong C."/>
            <person name="Park K.H."/>
            <person name="Akmal A."/>
            <person name="Feldman A."/>
            <person name="Lin J.S."/>
            <person name="Chang W.E."/>
            <person name="Higgs B.W."/>
            <person name="Demirev P."/>
            <person name="Lindquist J."/>
            <person name="Liem A."/>
            <person name="Fochler E."/>
            <person name="Read T.D."/>
            <person name="Tapia R."/>
            <person name="Johnson S."/>
            <person name="Bishop-Lilly K.A."/>
            <person name="Detter C."/>
            <person name="Han C."/>
            <person name="Sozhamannan S."/>
            <person name="Rosenzweig C.N."/>
            <person name="Skowronski E.W."/>
        </authorList>
    </citation>
    <scope>NUCLEOTIDE SEQUENCE [LARGE SCALE GENOMIC DNA]</scope>
    <source>
        <strain evidence="8 9">AIT1</strain>
    </source>
</reference>
<dbReference type="PANTHER" id="PTHR38098">
    <property type="entry name" value="LPS-ASSEMBLY LIPOPROTEIN LPTE"/>
    <property type="match status" value="1"/>
</dbReference>
<proteinExistence type="inferred from homology"/>
<dbReference type="GO" id="GO:0001530">
    <property type="term" value="F:lipopolysaccharide binding"/>
    <property type="evidence" value="ECO:0007669"/>
    <property type="project" value="TreeGrafter"/>
</dbReference>
<keyword evidence="1" id="KW-0732">Signal</keyword>
<comment type="function">
    <text evidence="6">Together with LptD, is involved in the assembly of lipopolysaccharide (LPS) at the surface of the outer membrane. Required for the proper assembly of LptD. Binds LPS and may serve as the LPS recognition site at the outer membrane.</text>
</comment>
<keyword evidence="7" id="KW-1133">Transmembrane helix</keyword>
<dbReference type="Proteomes" id="UP000286976">
    <property type="component" value="Unassembled WGS sequence"/>
</dbReference>
<evidence type="ECO:0000313" key="9">
    <source>
        <dbReference type="Proteomes" id="UP000286976"/>
    </source>
</evidence>
<dbReference type="InterPro" id="IPR007485">
    <property type="entry name" value="LPS_assembly_LptE"/>
</dbReference>
<dbReference type="GO" id="GO:1990351">
    <property type="term" value="C:transporter complex"/>
    <property type="evidence" value="ECO:0007669"/>
    <property type="project" value="TreeGrafter"/>
</dbReference>
<keyword evidence="4 6" id="KW-0998">Cell outer membrane</keyword>
<dbReference type="PANTHER" id="PTHR38098:SF1">
    <property type="entry name" value="LPS-ASSEMBLY LIPOPROTEIN LPTE"/>
    <property type="match status" value="1"/>
</dbReference>
<dbReference type="GO" id="GO:0015920">
    <property type="term" value="P:lipopolysaccharide transport"/>
    <property type="evidence" value="ECO:0007669"/>
    <property type="project" value="TreeGrafter"/>
</dbReference>
<name>A0A432X922_9GAMM</name>
<evidence type="ECO:0000313" key="8">
    <source>
        <dbReference type="EMBL" id="RUO43887.1"/>
    </source>
</evidence>
<evidence type="ECO:0000256" key="3">
    <source>
        <dbReference type="ARBA" id="ARBA00023139"/>
    </source>
</evidence>
<protein>
    <recommendedName>
        <fullName evidence="6">LPS-assembly lipoprotein LptE</fullName>
    </recommendedName>
</protein>
<accession>A0A432X922</accession>
<evidence type="ECO:0000256" key="1">
    <source>
        <dbReference type="ARBA" id="ARBA00022729"/>
    </source>
</evidence>
<dbReference type="Pfam" id="PF04390">
    <property type="entry name" value="LptE"/>
    <property type="match status" value="1"/>
</dbReference>
<comment type="subunit">
    <text evidence="6">Component of the lipopolysaccharide transport and assembly complex. Interacts with LptD.</text>
</comment>
<evidence type="ECO:0000256" key="4">
    <source>
        <dbReference type="ARBA" id="ARBA00023237"/>
    </source>
</evidence>
<dbReference type="Gene3D" id="3.30.160.150">
    <property type="entry name" value="Lipoprotein like domain"/>
    <property type="match status" value="1"/>
</dbReference>
<organism evidence="8 9">
    <name type="scientific">Aliidiomarina taiwanensis</name>
    <dbReference type="NCBI Taxonomy" id="946228"/>
    <lineage>
        <taxon>Bacteria</taxon>
        <taxon>Pseudomonadati</taxon>
        <taxon>Pseudomonadota</taxon>
        <taxon>Gammaproteobacteria</taxon>
        <taxon>Alteromonadales</taxon>
        <taxon>Idiomarinaceae</taxon>
        <taxon>Aliidiomarina</taxon>
    </lineage>
</organism>
<dbReference type="EMBL" id="PIPQ01000001">
    <property type="protein sequence ID" value="RUO43887.1"/>
    <property type="molecule type" value="Genomic_DNA"/>
</dbReference>
<dbReference type="HAMAP" id="MF_01186">
    <property type="entry name" value="LPS_assembly_LptE"/>
    <property type="match status" value="1"/>
</dbReference>
<keyword evidence="3" id="KW-0564">Palmitate</keyword>
<comment type="similarity">
    <text evidence="6">Belongs to the LptE lipoprotein family.</text>
</comment>
<evidence type="ECO:0000256" key="7">
    <source>
        <dbReference type="SAM" id="Phobius"/>
    </source>
</evidence>
<keyword evidence="7" id="KW-0812">Transmembrane</keyword>
<dbReference type="GO" id="GO:0009279">
    <property type="term" value="C:cell outer membrane"/>
    <property type="evidence" value="ECO:0007669"/>
    <property type="project" value="UniProtKB-UniRule"/>
</dbReference>
<evidence type="ECO:0000256" key="5">
    <source>
        <dbReference type="ARBA" id="ARBA00023288"/>
    </source>
</evidence>
<dbReference type="GO" id="GO:0043165">
    <property type="term" value="P:Gram-negative-bacterium-type cell outer membrane assembly"/>
    <property type="evidence" value="ECO:0007669"/>
    <property type="project" value="UniProtKB-UniRule"/>
</dbReference>
<feature type="transmembrane region" description="Helical" evidence="7">
    <location>
        <begin position="12"/>
        <end position="29"/>
    </location>
</feature>
<evidence type="ECO:0000256" key="6">
    <source>
        <dbReference type="HAMAP-Rule" id="MF_01186"/>
    </source>
</evidence>
<sequence>MHGAAYQHTLRLFFIGAVVCFLSACGFHVRGNFQVPENLTEVSVQASKRSEVATGLRRALAQRQIAVVPYSDGTPVIEVGQEKLDRRILSLTPSGQVAEYEFIYTLPIRFVHASGQAQEQTIELSRDYQDDPNFALAKTREFELVIREMRSDAVQRALILMNQYLRD</sequence>
<gene>
    <name evidence="6" type="primary">lptE</name>
    <name evidence="8" type="ORF">CWE15_01455</name>
</gene>
<keyword evidence="5" id="KW-0449">Lipoprotein</keyword>